<evidence type="ECO:0000256" key="2">
    <source>
        <dbReference type="ARBA" id="ARBA00034078"/>
    </source>
</evidence>
<dbReference type="InterPro" id="IPR036390">
    <property type="entry name" value="WH_DNA-bd_sf"/>
</dbReference>
<gene>
    <name evidence="4" type="ORF">SAMN05216231_0066</name>
</gene>
<dbReference type="GO" id="GO:0005829">
    <property type="term" value="C:cytosol"/>
    <property type="evidence" value="ECO:0007669"/>
    <property type="project" value="TreeGrafter"/>
</dbReference>
<dbReference type="InterPro" id="IPR030489">
    <property type="entry name" value="TR_Rrf2-type_CS"/>
</dbReference>
<dbReference type="SUPFAM" id="SSF46785">
    <property type="entry name" value="Winged helix' DNA-binding domain"/>
    <property type="match status" value="1"/>
</dbReference>
<dbReference type="Gene3D" id="1.10.10.10">
    <property type="entry name" value="Winged helix-like DNA-binding domain superfamily/Winged helix DNA-binding domain"/>
    <property type="match status" value="1"/>
</dbReference>
<dbReference type="Proteomes" id="UP000199444">
    <property type="component" value="Unassembled WGS sequence"/>
</dbReference>
<evidence type="ECO:0000313" key="4">
    <source>
        <dbReference type="EMBL" id="SDQ04548.1"/>
    </source>
</evidence>
<organism evidence="4 5">
    <name type="scientific">Virgibacillus salinus</name>
    <dbReference type="NCBI Taxonomy" id="553311"/>
    <lineage>
        <taxon>Bacteria</taxon>
        <taxon>Bacillati</taxon>
        <taxon>Bacillota</taxon>
        <taxon>Bacilli</taxon>
        <taxon>Bacillales</taxon>
        <taxon>Bacillaceae</taxon>
        <taxon>Virgibacillus</taxon>
    </lineage>
</organism>
<dbReference type="PANTHER" id="PTHR33221:SF4">
    <property type="entry name" value="HTH-TYPE TRANSCRIPTIONAL REPRESSOR NSRR"/>
    <property type="match status" value="1"/>
</dbReference>
<dbReference type="STRING" id="553311.SAMN05216231_0066"/>
<dbReference type="PROSITE" id="PS51197">
    <property type="entry name" value="HTH_RRF2_2"/>
    <property type="match status" value="1"/>
</dbReference>
<protein>
    <recommendedName>
        <fullName evidence="3">HTH-type transcriptional regulator NsrR</fullName>
    </recommendedName>
</protein>
<dbReference type="InterPro" id="IPR000944">
    <property type="entry name" value="Tscrpt_reg_Rrf2"/>
</dbReference>
<keyword evidence="1" id="KW-0238">DNA-binding</keyword>
<dbReference type="Pfam" id="PF02082">
    <property type="entry name" value="Rrf2"/>
    <property type="match status" value="1"/>
</dbReference>
<keyword evidence="5" id="KW-1185">Reference proteome</keyword>
<dbReference type="PANTHER" id="PTHR33221">
    <property type="entry name" value="WINGED HELIX-TURN-HELIX TRANSCRIPTIONAL REGULATOR, RRF2 FAMILY"/>
    <property type="match status" value="1"/>
</dbReference>
<name>A0A1H0XNN4_9BACI</name>
<dbReference type="NCBIfam" id="TIGR00738">
    <property type="entry name" value="rrf2_super"/>
    <property type="match status" value="1"/>
</dbReference>
<evidence type="ECO:0000256" key="3">
    <source>
        <dbReference type="ARBA" id="ARBA00040173"/>
    </source>
</evidence>
<sequence>MNLKKYTDYGIRVLIFTGMKPKNELASIKEISETFAISKHHLGKIVFELSKLGLVDTVRGRNGGIQLAMPPEEINIGHTVRNLENDAVVVECFDKGTNQCVISPACNLKHVFSEALNAFFQVLDQYTLKDMIVNDKRLRELMGMR</sequence>
<dbReference type="RefSeq" id="WP_092490983.1">
    <property type="nucleotide sequence ID" value="NZ_FNKD01000001.1"/>
</dbReference>
<reference evidence="4 5" key="1">
    <citation type="submission" date="2016-10" db="EMBL/GenBank/DDBJ databases">
        <authorList>
            <person name="de Groot N.N."/>
        </authorList>
    </citation>
    <scope>NUCLEOTIDE SEQUENCE [LARGE SCALE GENOMIC DNA]</scope>
    <source>
        <strain evidence="4 5">CGMCC 1.10449</strain>
    </source>
</reference>
<comment type="cofactor">
    <cofactor evidence="2">
        <name>[2Fe-2S] cluster</name>
        <dbReference type="ChEBI" id="CHEBI:190135"/>
    </cofactor>
</comment>
<evidence type="ECO:0000256" key="1">
    <source>
        <dbReference type="ARBA" id="ARBA00023125"/>
    </source>
</evidence>
<dbReference type="GO" id="GO:0003700">
    <property type="term" value="F:DNA-binding transcription factor activity"/>
    <property type="evidence" value="ECO:0007669"/>
    <property type="project" value="TreeGrafter"/>
</dbReference>
<proteinExistence type="predicted"/>
<dbReference type="EMBL" id="FNKD01000001">
    <property type="protein sequence ID" value="SDQ04548.1"/>
    <property type="molecule type" value="Genomic_DNA"/>
</dbReference>
<dbReference type="AlphaFoldDB" id="A0A1H0XNN4"/>
<dbReference type="GO" id="GO:0003677">
    <property type="term" value="F:DNA binding"/>
    <property type="evidence" value="ECO:0007669"/>
    <property type="project" value="UniProtKB-KW"/>
</dbReference>
<accession>A0A1H0XNN4</accession>
<evidence type="ECO:0000313" key="5">
    <source>
        <dbReference type="Proteomes" id="UP000199444"/>
    </source>
</evidence>
<dbReference type="PROSITE" id="PS01332">
    <property type="entry name" value="HTH_RRF2_1"/>
    <property type="match status" value="1"/>
</dbReference>
<dbReference type="InterPro" id="IPR036388">
    <property type="entry name" value="WH-like_DNA-bd_sf"/>
</dbReference>